<comment type="similarity">
    <text evidence="2">Belongs to the auxin efflux carrier (TC 2.A.69) family.</text>
</comment>
<feature type="transmembrane region" description="Helical" evidence="8">
    <location>
        <begin position="248"/>
        <end position="268"/>
    </location>
</feature>
<evidence type="ECO:0000256" key="7">
    <source>
        <dbReference type="ARBA" id="ARBA00023136"/>
    </source>
</evidence>
<dbReference type="Gene3D" id="1.20.1530.20">
    <property type="match status" value="1"/>
</dbReference>
<dbReference type="PANTHER" id="PTHR36838:SF1">
    <property type="entry name" value="SLR1864 PROTEIN"/>
    <property type="match status" value="1"/>
</dbReference>
<feature type="transmembrane region" description="Helical" evidence="8">
    <location>
        <begin position="125"/>
        <end position="147"/>
    </location>
</feature>
<dbReference type="Pfam" id="PF03547">
    <property type="entry name" value="Mem_trans"/>
    <property type="match status" value="1"/>
</dbReference>
<evidence type="ECO:0000256" key="4">
    <source>
        <dbReference type="ARBA" id="ARBA00022475"/>
    </source>
</evidence>
<evidence type="ECO:0000256" key="2">
    <source>
        <dbReference type="ARBA" id="ARBA00010145"/>
    </source>
</evidence>
<name>A0ABW4V2T4_9MICO</name>
<comment type="caution">
    <text evidence="9">The sequence shown here is derived from an EMBL/GenBank/DDBJ whole genome shotgun (WGS) entry which is preliminary data.</text>
</comment>
<feature type="transmembrane region" description="Helical" evidence="8">
    <location>
        <begin position="95"/>
        <end position="119"/>
    </location>
</feature>
<dbReference type="Proteomes" id="UP001597338">
    <property type="component" value="Unassembled WGS sequence"/>
</dbReference>
<evidence type="ECO:0000256" key="6">
    <source>
        <dbReference type="ARBA" id="ARBA00022989"/>
    </source>
</evidence>
<feature type="transmembrane region" description="Helical" evidence="8">
    <location>
        <begin position="68"/>
        <end position="88"/>
    </location>
</feature>
<evidence type="ECO:0000256" key="5">
    <source>
        <dbReference type="ARBA" id="ARBA00022692"/>
    </source>
</evidence>
<reference evidence="10" key="1">
    <citation type="journal article" date="2019" name="Int. J. Syst. Evol. Microbiol.">
        <title>The Global Catalogue of Microorganisms (GCM) 10K type strain sequencing project: providing services to taxonomists for standard genome sequencing and annotation.</title>
        <authorList>
            <consortium name="The Broad Institute Genomics Platform"/>
            <consortium name="The Broad Institute Genome Sequencing Center for Infectious Disease"/>
            <person name="Wu L."/>
            <person name="Ma J."/>
        </authorList>
    </citation>
    <scope>NUCLEOTIDE SEQUENCE [LARGE SCALE GENOMIC DNA]</scope>
    <source>
        <strain evidence="10">CCM 7043</strain>
    </source>
</reference>
<evidence type="ECO:0000313" key="10">
    <source>
        <dbReference type="Proteomes" id="UP001597338"/>
    </source>
</evidence>
<keyword evidence="3" id="KW-0813">Transport</keyword>
<sequence>MSGVLLGFAIVLVLVAVGFVAAWLLPGEAHAMQRGISPLVYYITNPALMFLLLSNADLGAVLRTYTPIALITAAATGLLYAVVAGGLLRRRAGPVAAGAMASSYVNAGNIGVPIALYAVGTAAPVVSVLIAQLLVIAPVYLSVFAWCRHRADRAADSAAAAANADGPDGADGTTGGASGLGVTLGRSLANPVTVATALGLLAATVSMDLPAVLSQPVEMLGNASVPLLLLLFGLSLRGQRPMGREARAEVVLGTALKALVMPALAWAVGRFLFGLDGIELLGVVLMAALPTAQNVFLFAGHFRLATTSVRDITLLSMVLALPVSLLVTLLLT</sequence>
<evidence type="ECO:0000256" key="3">
    <source>
        <dbReference type="ARBA" id="ARBA00022448"/>
    </source>
</evidence>
<feature type="transmembrane region" description="Helical" evidence="8">
    <location>
        <begin position="188"/>
        <end position="207"/>
    </location>
</feature>
<keyword evidence="7 8" id="KW-0472">Membrane</keyword>
<dbReference type="InterPro" id="IPR004776">
    <property type="entry name" value="Mem_transp_PIN-like"/>
</dbReference>
<feature type="transmembrane region" description="Helical" evidence="8">
    <location>
        <begin position="219"/>
        <end position="236"/>
    </location>
</feature>
<evidence type="ECO:0000256" key="8">
    <source>
        <dbReference type="SAM" id="Phobius"/>
    </source>
</evidence>
<evidence type="ECO:0000313" key="9">
    <source>
        <dbReference type="EMBL" id="MFD2024944.1"/>
    </source>
</evidence>
<keyword evidence="4" id="KW-1003">Cell membrane</keyword>
<keyword evidence="6 8" id="KW-1133">Transmembrane helix</keyword>
<dbReference type="InterPro" id="IPR038770">
    <property type="entry name" value="Na+/solute_symporter_sf"/>
</dbReference>
<keyword evidence="5 8" id="KW-0812">Transmembrane</keyword>
<feature type="transmembrane region" description="Helical" evidence="8">
    <location>
        <begin position="280"/>
        <end position="300"/>
    </location>
</feature>
<dbReference type="PANTHER" id="PTHR36838">
    <property type="entry name" value="AUXIN EFFLUX CARRIER FAMILY PROTEIN"/>
    <property type="match status" value="1"/>
</dbReference>
<accession>A0ABW4V2T4</accession>
<feature type="transmembrane region" description="Helical" evidence="8">
    <location>
        <begin position="39"/>
        <end position="56"/>
    </location>
</feature>
<evidence type="ECO:0000256" key="1">
    <source>
        <dbReference type="ARBA" id="ARBA00004651"/>
    </source>
</evidence>
<protein>
    <submittedName>
        <fullName evidence="9">AEC family transporter</fullName>
    </submittedName>
</protein>
<comment type="subcellular location">
    <subcellularLocation>
        <location evidence="1">Cell membrane</location>
        <topology evidence="1">Multi-pass membrane protein</topology>
    </subcellularLocation>
</comment>
<gene>
    <name evidence="9" type="ORF">ACFSL2_05415</name>
</gene>
<dbReference type="EMBL" id="JBHUHF010000001">
    <property type="protein sequence ID" value="MFD2024944.1"/>
    <property type="molecule type" value="Genomic_DNA"/>
</dbReference>
<dbReference type="RefSeq" id="WP_377196865.1">
    <property type="nucleotide sequence ID" value="NZ_JBHUHF010000001.1"/>
</dbReference>
<organism evidence="9 10">
    <name type="scientific">Promicromonospora aerolata</name>
    <dbReference type="NCBI Taxonomy" id="195749"/>
    <lineage>
        <taxon>Bacteria</taxon>
        <taxon>Bacillati</taxon>
        <taxon>Actinomycetota</taxon>
        <taxon>Actinomycetes</taxon>
        <taxon>Micrococcales</taxon>
        <taxon>Promicromonosporaceae</taxon>
        <taxon>Promicromonospora</taxon>
    </lineage>
</organism>
<proteinExistence type="inferred from homology"/>
<feature type="transmembrane region" description="Helical" evidence="8">
    <location>
        <begin position="6"/>
        <end position="27"/>
    </location>
</feature>
<feature type="transmembrane region" description="Helical" evidence="8">
    <location>
        <begin position="312"/>
        <end position="331"/>
    </location>
</feature>
<keyword evidence="10" id="KW-1185">Reference proteome</keyword>